<feature type="compositionally biased region" description="Polar residues" evidence="1">
    <location>
        <begin position="86"/>
        <end position="97"/>
    </location>
</feature>
<reference evidence="2" key="1">
    <citation type="journal article" date="2021" name="G3 (Bethesda)">
        <title>Genome and transcriptome analysis of the beet armyworm Spodoptera exigua reveals targets for pest control. .</title>
        <authorList>
            <person name="Simon S."/>
            <person name="Breeschoten T."/>
            <person name="Jansen H.J."/>
            <person name="Dirks R.P."/>
            <person name="Schranz M.E."/>
            <person name="Ros V.I.D."/>
        </authorList>
    </citation>
    <scope>NUCLEOTIDE SEQUENCE</scope>
    <source>
        <strain evidence="2">TB_SE_WUR_2020</strain>
    </source>
</reference>
<evidence type="ECO:0000313" key="3">
    <source>
        <dbReference type="Proteomes" id="UP000814243"/>
    </source>
</evidence>
<feature type="region of interest" description="Disordered" evidence="1">
    <location>
        <begin position="60"/>
        <end position="97"/>
    </location>
</feature>
<name>A0A922M6W3_SPOEX</name>
<organism evidence="2 3">
    <name type="scientific">Spodoptera exigua</name>
    <name type="common">Beet armyworm</name>
    <name type="synonym">Noctua fulgens</name>
    <dbReference type="NCBI Taxonomy" id="7107"/>
    <lineage>
        <taxon>Eukaryota</taxon>
        <taxon>Metazoa</taxon>
        <taxon>Ecdysozoa</taxon>
        <taxon>Arthropoda</taxon>
        <taxon>Hexapoda</taxon>
        <taxon>Insecta</taxon>
        <taxon>Pterygota</taxon>
        <taxon>Neoptera</taxon>
        <taxon>Endopterygota</taxon>
        <taxon>Lepidoptera</taxon>
        <taxon>Glossata</taxon>
        <taxon>Ditrysia</taxon>
        <taxon>Noctuoidea</taxon>
        <taxon>Noctuidae</taxon>
        <taxon>Amphipyrinae</taxon>
        <taxon>Spodoptera</taxon>
    </lineage>
</organism>
<feature type="region of interest" description="Disordered" evidence="1">
    <location>
        <begin position="146"/>
        <end position="169"/>
    </location>
</feature>
<dbReference type="EMBL" id="JACEFF010000782">
    <property type="protein sequence ID" value="KAH9631058.1"/>
    <property type="molecule type" value="Genomic_DNA"/>
</dbReference>
<proteinExistence type="predicted"/>
<dbReference type="AlphaFoldDB" id="A0A922M6W3"/>
<sequence>MSRKSCVAGGARGACMWVQECNRVGGTHAGVCVDGFMFGSCCRLPDKPVQVEEAAPPVTVTEKTYSTPSSTVHTTTQPPETSTQTISRPNWQTQRPSFMTKPIDGAPTSYSYRPPEINLPSLGNLDSSSEQNSDIVNKIPYNSVNKYQNVNRPNSEAETSPHNKISSSLSILPGARPMAVSEQHSDNSINSGTAFRIPKVALISQIIRTGNLNME</sequence>
<accession>A0A922M6W3</accession>
<dbReference type="Proteomes" id="UP000814243">
    <property type="component" value="Unassembled WGS sequence"/>
</dbReference>
<evidence type="ECO:0000256" key="1">
    <source>
        <dbReference type="SAM" id="MobiDB-lite"/>
    </source>
</evidence>
<gene>
    <name evidence="2" type="ORF">HF086_015043</name>
</gene>
<feature type="compositionally biased region" description="Low complexity" evidence="1">
    <location>
        <begin position="70"/>
        <end position="85"/>
    </location>
</feature>
<comment type="caution">
    <text evidence="2">The sequence shown here is derived from an EMBL/GenBank/DDBJ whole genome shotgun (WGS) entry which is preliminary data.</text>
</comment>
<evidence type="ECO:0000313" key="2">
    <source>
        <dbReference type="EMBL" id="KAH9631058.1"/>
    </source>
</evidence>
<protein>
    <submittedName>
        <fullName evidence="2">Uncharacterized protein</fullName>
    </submittedName>
</protein>